<reference evidence="2 3" key="1">
    <citation type="journal article" date="2016" name="Genome Biol. Evol.">
        <title>Comparative Genomic Analyses of the Moraxella catarrhalis Serosensitive and Seroresistant Lineages Demonstrate Their Independent Evolution.</title>
        <authorList>
            <person name="Earl J.P."/>
            <person name="de Vries S.P."/>
            <person name="Ahmed A."/>
            <person name="Powell E."/>
            <person name="Schultz M.P."/>
            <person name="Hermans P.W."/>
            <person name="Hill D.J."/>
            <person name="Zhou Z."/>
            <person name="Constantinidou C.I."/>
            <person name="Hu F.Z."/>
            <person name="Bootsma H.J."/>
            <person name="Ehrlich G.D."/>
        </authorList>
    </citation>
    <scope>NUCLEOTIDE SEQUENCE [LARGE SCALE GENOMIC DNA]</scope>
    <source>
        <strain evidence="2 3">Z7574</strain>
    </source>
</reference>
<feature type="transmembrane region" description="Helical" evidence="1">
    <location>
        <begin position="125"/>
        <end position="146"/>
    </location>
</feature>
<dbReference type="AlphaFoldDB" id="A0A7Z1A3M8"/>
<accession>A0A7Z1A3M8</accession>
<keyword evidence="1" id="KW-0472">Membrane</keyword>
<name>A0A7Z1A3M8_MORCA</name>
<organism evidence="2 3">
    <name type="scientific">Moraxella catarrhalis</name>
    <name type="common">Branhamella catarrhalis</name>
    <dbReference type="NCBI Taxonomy" id="480"/>
    <lineage>
        <taxon>Bacteria</taxon>
        <taxon>Pseudomonadati</taxon>
        <taxon>Pseudomonadota</taxon>
        <taxon>Gammaproteobacteria</taxon>
        <taxon>Moraxellales</taxon>
        <taxon>Moraxellaceae</taxon>
        <taxon>Moraxella</taxon>
    </lineage>
</organism>
<feature type="transmembrane region" description="Helical" evidence="1">
    <location>
        <begin position="49"/>
        <end position="74"/>
    </location>
</feature>
<evidence type="ECO:0008006" key="4">
    <source>
        <dbReference type="Google" id="ProtNLM"/>
    </source>
</evidence>
<comment type="caution">
    <text evidence="2">The sequence shown here is derived from an EMBL/GenBank/DDBJ whole genome shotgun (WGS) entry which is preliminary data.</text>
</comment>
<dbReference type="RefSeq" id="WP_201030221.1">
    <property type="nucleotide sequence ID" value="NZ_LXHE01000014.1"/>
</dbReference>
<keyword evidence="1" id="KW-1133">Transmembrane helix</keyword>
<evidence type="ECO:0000313" key="3">
    <source>
        <dbReference type="Proteomes" id="UP000078446"/>
    </source>
</evidence>
<evidence type="ECO:0000313" key="2">
    <source>
        <dbReference type="EMBL" id="OAV00347.1"/>
    </source>
</evidence>
<proteinExistence type="predicted"/>
<keyword evidence="1" id="KW-0812">Transmembrane</keyword>
<dbReference type="Proteomes" id="UP000078446">
    <property type="component" value="Unassembled WGS sequence"/>
</dbReference>
<feature type="transmembrane region" description="Helical" evidence="1">
    <location>
        <begin position="94"/>
        <end position="113"/>
    </location>
</feature>
<sequence>MKVPPNNSKDFEEFGTPQQADLPKDVIPFYGTQKHSDRPPSRLKLGYDIVMLILLFIDLSLMIIDNILMSGFALSIANWLTISQALTTYQTDHHLHISALGGFFTLFWVIDLLTRWSLAVYQKTYYRWFFFPFVHWYEVLGVFPALRALRLLRAAVITKRLHRLGIQVIPKRWVDSAKFYYHLLLEELSDRVILTAIDNFRAQIARDGSGGAKVVHQTIERNRAQIELALLTLLRNELTPKLQSALLANHGEKLAIDIGQAVEKALNDTPELRKYLKLIPIAGGMIESQIHTIGRQIGENVTTAINQHLFDDRTLDHLMSSVAHGVAQVDTSRPEVQTLIAEIVDEVLNSFEDQVKTQQWKHKQQLPI</sequence>
<gene>
    <name evidence="2" type="ORF">AO382_1497</name>
</gene>
<dbReference type="EMBL" id="LXHE01000014">
    <property type="protein sequence ID" value="OAV00347.1"/>
    <property type="molecule type" value="Genomic_DNA"/>
</dbReference>
<protein>
    <recommendedName>
        <fullName evidence="4">Preprotein translocase subunit SecA</fullName>
    </recommendedName>
</protein>
<evidence type="ECO:0000256" key="1">
    <source>
        <dbReference type="SAM" id="Phobius"/>
    </source>
</evidence>